<dbReference type="GeneID" id="6751162"/>
<dbReference type="SMART" id="SM00248">
    <property type="entry name" value="ANK"/>
    <property type="match status" value="2"/>
</dbReference>
<sequence length="232" mass="26256">MATEIIKAVIYNDAEKIQQFITNEEGEINGELLDIRDDEGKSPLDIACMLGKVDVIEGLIANGANMDSISSQGNTAMHRAASWGRIECLKILAEKGANLHLKNLKGECPRDIARRYGHSACYDYLVRAAIRRNYKYKMLAYNETLTDHDLIAGKLNKDDRIQAAALFKTLTEWYESNTDPIIAEVQEQTKVLLEGVLPFIRKLIPEKVNKELLQEIKQYEEDRVAEQVSQQS</sequence>
<protein>
    <submittedName>
        <fullName evidence="2">Uncharacterized protein</fullName>
    </submittedName>
</protein>
<dbReference type="KEGG" id="tad:TRIADDRAFT_53367"/>
<dbReference type="CTD" id="6751162"/>
<dbReference type="InterPro" id="IPR036770">
    <property type="entry name" value="Ankyrin_rpt-contain_sf"/>
</dbReference>
<dbReference type="EMBL" id="DS985242">
    <property type="protein sequence ID" value="EDV27554.1"/>
    <property type="molecule type" value="Genomic_DNA"/>
</dbReference>
<dbReference type="AlphaFoldDB" id="B3RP15"/>
<accession>B3RP15</accession>
<dbReference type="eggNOG" id="KOG0100">
    <property type="taxonomic scope" value="Eukaryota"/>
</dbReference>
<dbReference type="InParanoid" id="B3RP15"/>
<dbReference type="RefSeq" id="XP_002109388.1">
    <property type="nucleotide sequence ID" value="XM_002109352.1"/>
</dbReference>
<dbReference type="InterPro" id="IPR039323">
    <property type="entry name" value="ANKRD_45/46/60"/>
</dbReference>
<dbReference type="PhylomeDB" id="B3RP15"/>
<keyword evidence="1" id="KW-0040">ANK repeat</keyword>
<keyword evidence="3" id="KW-1185">Reference proteome</keyword>
<dbReference type="OMA" id="NIVIQCA"/>
<reference evidence="2 3" key="1">
    <citation type="journal article" date="2008" name="Nature">
        <title>The Trichoplax genome and the nature of placozoans.</title>
        <authorList>
            <person name="Srivastava M."/>
            <person name="Begovic E."/>
            <person name="Chapman J."/>
            <person name="Putnam N.H."/>
            <person name="Hellsten U."/>
            <person name="Kawashima T."/>
            <person name="Kuo A."/>
            <person name="Mitros T."/>
            <person name="Salamov A."/>
            <person name="Carpenter M.L."/>
            <person name="Signorovitch A.Y."/>
            <person name="Moreno M.A."/>
            <person name="Kamm K."/>
            <person name="Grimwood J."/>
            <person name="Schmutz J."/>
            <person name="Shapiro H."/>
            <person name="Grigoriev I.V."/>
            <person name="Buss L.W."/>
            <person name="Schierwater B."/>
            <person name="Dellaporta S.L."/>
            <person name="Rokhsar D.S."/>
        </authorList>
    </citation>
    <scope>NUCLEOTIDE SEQUENCE [LARGE SCALE GENOMIC DNA]</scope>
    <source>
        <strain evidence="2 3">Grell-BS-1999</strain>
    </source>
</reference>
<evidence type="ECO:0000313" key="3">
    <source>
        <dbReference type="Proteomes" id="UP000009022"/>
    </source>
</evidence>
<dbReference type="PANTHER" id="PTHR22677">
    <property type="entry name" value="ANKYRIN REPEAT DOMAIN-CONTAINING PROTEIN 60"/>
    <property type="match status" value="1"/>
</dbReference>
<dbReference type="Proteomes" id="UP000009022">
    <property type="component" value="Unassembled WGS sequence"/>
</dbReference>
<proteinExistence type="predicted"/>
<evidence type="ECO:0000313" key="2">
    <source>
        <dbReference type="EMBL" id="EDV27554.1"/>
    </source>
</evidence>
<feature type="repeat" description="ANK" evidence="1">
    <location>
        <begin position="72"/>
        <end position="104"/>
    </location>
</feature>
<feature type="repeat" description="ANK" evidence="1">
    <location>
        <begin position="39"/>
        <end position="71"/>
    </location>
</feature>
<dbReference type="PROSITE" id="PS50088">
    <property type="entry name" value="ANK_REPEAT"/>
    <property type="match status" value="2"/>
</dbReference>
<dbReference type="Gene3D" id="1.25.40.20">
    <property type="entry name" value="Ankyrin repeat-containing domain"/>
    <property type="match status" value="1"/>
</dbReference>
<dbReference type="Pfam" id="PF12796">
    <property type="entry name" value="Ank_2"/>
    <property type="match status" value="1"/>
</dbReference>
<evidence type="ECO:0000256" key="1">
    <source>
        <dbReference type="PROSITE-ProRule" id="PRU00023"/>
    </source>
</evidence>
<dbReference type="SUPFAM" id="SSF48403">
    <property type="entry name" value="Ankyrin repeat"/>
    <property type="match status" value="1"/>
</dbReference>
<dbReference type="PROSITE" id="PS50297">
    <property type="entry name" value="ANK_REP_REGION"/>
    <property type="match status" value="2"/>
</dbReference>
<dbReference type="HOGENOM" id="CLU_087014_0_0_1"/>
<dbReference type="PANTHER" id="PTHR22677:SF4">
    <property type="entry name" value="USHER SYNDROME TYPE-1G PROTEIN-LIKE PROTEIN"/>
    <property type="match status" value="1"/>
</dbReference>
<name>B3RP15_TRIAD</name>
<organism evidence="2 3">
    <name type="scientific">Trichoplax adhaerens</name>
    <name type="common">Trichoplax reptans</name>
    <dbReference type="NCBI Taxonomy" id="10228"/>
    <lineage>
        <taxon>Eukaryota</taxon>
        <taxon>Metazoa</taxon>
        <taxon>Placozoa</taxon>
        <taxon>Uniplacotomia</taxon>
        <taxon>Trichoplacea</taxon>
        <taxon>Trichoplacidae</taxon>
        <taxon>Trichoplax</taxon>
    </lineage>
</organism>
<dbReference type="STRING" id="10228.B3RP15"/>
<gene>
    <name evidence="2" type="ORF">TRIADDRAFT_53367</name>
</gene>
<dbReference type="InterPro" id="IPR002110">
    <property type="entry name" value="Ankyrin_rpt"/>
</dbReference>
<dbReference type="OrthoDB" id="194358at2759"/>